<organism evidence="5 6">
    <name type="scientific">Manduca sexta</name>
    <name type="common">Tobacco hawkmoth</name>
    <name type="synonym">Tobacco hornworm</name>
    <dbReference type="NCBI Taxonomy" id="7130"/>
    <lineage>
        <taxon>Eukaryota</taxon>
        <taxon>Metazoa</taxon>
        <taxon>Ecdysozoa</taxon>
        <taxon>Arthropoda</taxon>
        <taxon>Hexapoda</taxon>
        <taxon>Insecta</taxon>
        <taxon>Pterygota</taxon>
        <taxon>Neoptera</taxon>
        <taxon>Endopterygota</taxon>
        <taxon>Lepidoptera</taxon>
        <taxon>Glossata</taxon>
        <taxon>Ditrysia</taxon>
        <taxon>Bombycoidea</taxon>
        <taxon>Sphingidae</taxon>
        <taxon>Sphinginae</taxon>
        <taxon>Sphingini</taxon>
        <taxon>Manduca</taxon>
    </lineage>
</organism>
<keyword evidence="2" id="KW-0090">Biological rhythms</keyword>
<dbReference type="InterPro" id="IPR010562">
    <property type="entry name" value="Haemolymph_juvenile_hormone-bd"/>
</dbReference>
<dbReference type="GO" id="GO:0007623">
    <property type="term" value="P:circadian rhythm"/>
    <property type="evidence" value="ECO:0007669"/>
    <property type="project" value="UniProtKB-ARBA"/>
</dbReference>
<comment type="caution">
    <text evidence="5">The sequence shown here is derived from an EMBL/GenBank/DDBJ whole genome shotgun (WGS) entry which is preliminary data.</text>
</comment>
<dbReference type="Pfam" id="PF06585">
    <property type="entry name" value="JHBP"/>
    <property type="match status" value="1"/>
</dbReference>
<feature type="chain" id="PRO_5037392086" evidence="4">
    <location>
        <begin position="21"/>
        <end position="237"/>
    </location>
</feature>
<dbReference type="Proteomes" id="UP000791440">
    <property type="component" value="Unassembled WGS sequence"/>
</dbReference>
<evidence type="ECO:0000256" key="3">
    <source>
        <dbReference type="ARBA" id="ARBA00060902"/>
    </source>
</evidence>
<dbReference type="PANTHER" id="PTHR11008:SF32">
    <property type="entry name" value="CIRCADIAN CLOCK-CONTROLLED PROTEIN DAYWAKE-RELATED"/>
    <property type="match status" value="1"/>
</dbReference>
<protein>
    <submittedName>
        <fullName evidence="5">Uncharacterized protein</fullName>
    </submittedName>
</protein>
<dbReference type="AlphaFoldDB" id="A0A922CCB4"/>
<evidence type="ECO:0000256" key="2">
    <source>
        <dbReference type="ARBA" id="ARBA00023108"/>
    </source>
</evidence>
<reference evidence="5" key="2">
    <citation type="submission" date="2020-12" db="EMBL/GenBank/DDBJ databases">
        <authorList>
            <person name="Kanost M."/>
        </authorList>
    </citation>
    <scope>NUCLEOTIDE SEQUENCE</scope>
</reference>
<evidence type="ECO:0000313" key="6">
    <source>
        <dbReference type="Proteomes" id="UP000791440"/>
    </source>
</evidence>
<dbReference type="GO" id="GO:0005615">
    <property type="term" value="C:extracellular space"/>
    <property type="evidence" value="ECO:0007669"/>
    <property type="project" value="TreeGrafter"/>
</dbReference>
<name>A0A922CCB4_MANSE</name>
<feature type="signal peptide" evidence="4">
    <location>
        <begin position="1"/>
        <end position="20"/>
    </location>
</feature>
<dbReference type="Gene3D" id="3.15.10.30">
    <property type="entry name" value="Haemolymph juvenile hormone binding protein"/>
    <property type="match status" value="1"/>
</dbReference>
<proteinExistence type="inferred from homology"/>
<dbReference type="EMBL" id="JH668282">
    <property type="protein sequence ID" value="KAG6440856.1"/>
    <property type="molecule type" value="Genomic_DNA"/>
</dbReference>
<evidence type="ECO:0000313" key="5">
    <source>
        <dbReference type="EMBL" id="KAG6440856.1"/>
    </source>
</evidence>
<keyword evidence="1 4" id="KW-0732">Signal</keyword>
<evidence type="ECO:0000256" key="1">
    <source>
        <dbReference type="ARBA" id="ARBA00022729"/>
    </source>
</evidence>
<dbReference type="FunFam" id="3.15.10.30:FF:000001">
    <property type="entry name" value="Takeout-like protein 1"/>
    <property type="match status" value="1"/>
</dbReference>
<dbReference type="PROSITE" id="PS51257">
    <property type="entry name" value="PROKAR_LIPOPROTEIN"/>
    <property type="match status" value="1"/>
</dbReference>
<gene>
    <name evidence="5" type="ORF">O3G_MSEX001522</name>
</gene>
<comment type="similarity">
    <text evidence="3">Belongs to the TO family.</text>
</comment>
<sequence length="237" mass="26119">MKVVLCVLVCLSVCACDAGSAPFIRPCHAADSACLKSSAQQAVPVLAAGIPSMGIETLDPMRVDRVMTSQAGLDMDFRNTIVKGLRNCEVISLKRDGPNKTYLELKCSVTMIGDYNLGGKLLILPIEGNGKYKIKIRDIYVKIALDIGEKLVNGQKYWSVIRWKHSADVKTGVEFHFQNLFNGNKQLSDTIHEFANSNWKEIFQEVAPPIVKAVVTKIVNESTKLFDNVAISEMALD</sequence>
<keyword evidence="6" id="KW-1185">Reference proteome</keyword>
<accession>A0A922CCB4</accession>
<dbReference type="PANTHER" id="PTHR11008">
    <property type="entry name" value="PROTEIN TAKEOUT-LIKE PROTEIN"/>
    <property type="match status" value="1"/>
</dbReference>
<dbReference type="InterPro" id="IPR038606">
    <property type="entry name" value="To_sf"/>
</dbReference>
<dbReference type="SMART" id="SM00700">
    <property type="entry name" value="JHBP"/>
    <property type="match status" value="1"/>
</dbReference>
<evidence type="ECO:0000256" key="4">
    <source>
        <dbReference type="SAM" id="SignalP"/>
    </source>
</evidence>
<reference evidence="5" key="1">
    <citation type="journal article" date="2016" name="Insect Biochem. Mol. Biol.">
        <title>Multifaceted biological insights from a draft genome sequence of the tobacco hornworm moth, Manduca sexta.</title>
        <authorList>
            <person name="Kanost M.R."/>
            <person name="Arrese E.L."/>
            <person name="Cao X."/>
            <person name="Chen Y.R."/>
            <person name="Chellapilla S."/>
            <person name="Goldsmith M.R."/>
            <person name="Grosse-Wilde E."/>
            <person name="Heckel D.G."/>
            <person name="Herndon N."/>
            <person name="Jiang H."/>
            <person name="Papanicolaou A."/>
            <person name="Qu J."/>
            <person name="Soulages J.L."/>
            <person name="Vogel H."/>
            <person name="Walters J."/>
            <person name="Waterhouse R.M."/>
            <person name="Ahn S.J."/>
            <person name="Almeida F.C."/>
            <person name="An C."/>
            <person name="Aqrawi P."/>
            <person name="Bretschneider A."/>
            <person name="Bryant W.B."/>
            <person name="Bucks S."/>
            <person name="Chao H."/>
            <person name="Chevignon G."/>
            <person name="Christen J.M."/>
            <person name="Clarke D.F."/>
            <person name="Dittmer N.T."/>
            <person name="Ferguson L.C.F."/>
            <person name="Garavelou S."/>
            <person name="Gordon K.H.J."/>
            <person name="Gunaratna R.T."/>
            <person name="Han Y."/>
            <person name="Hauser F."/>
            <person name="He Y."/>
            <person name="Heidel-Fischer H."/>
            <person name="Hirsh A."/>
            <person name="Hu Y."/>
            <person name="Jiang H."/>
            <person name="Kalra D."/>
            <person name="Klinner C."/>
            <person name="Konig C."/>
            <person name="Kovar C."/>
            <person name="Kroll A.R."/>
            <person name="Kuwar S.S."/>
            <person name="Lee S.L."/>
            <person name="Lehman R."/>
            <person name="Li K."/>
            <person name="Li Z."/>
            <person name="Liang H."/>
            <person name="Lovelace S."/>
            <person name="Lu Z."/>
            <person name="Mansfield J.H."/>
            <person name="McCulloch K.J."/>
            <person name="Mathew T."/>
            <person name="Morton B."/>
            <person name="Muzny D.M."/>
            <person name="Neunemann D."/>
            <person name="Ongeri F."/>
            <person name="Pauchet Y."/>
            <person name="Pu L.L."/>
            <person name="Pyrousis I."/>
            <person name="Rao X.J."/>
            <person name="Redding A."/>
            <person name="Roesel C."/>
            <person name="Sanchez-Gracia A."/>
            <person name="Schaack S."/>
            <person name="Shukla A."/>
            <person name="Tetreau G."/>
            <person name="Wang Y."/>
            <person name="Xiong G.H."/>
            <person name="Traut W."/>
            <person name="Walsh T.K."/>
            <person name="Worley K.C."/>
            <person name="Wu D."/>
            <person name="Wu W."/>
            <person name="Wu Y.Q."/>
            <person name="Zhang X."/>
            <person name="Zou Z."/>
            <person name="Zucker H."/>
            <person name="Briscoe A.D."/>
            <person name="Burmester T."/>
            <person name="Clem R.J."/>
            <person name="Feyereisen R."/>
            <person name="Grimmelikhuijzen C.J.P."/>
            <person name="Hamodrakas S.J."/>
            <person name="Hansson B.S."/>
            <person name="Huguet E."/>
            <person name="Jermiin L.S."/>
            <person name="Lan Q."/>
            <person name="Lehman H.K."/>
            <person name="Lorenzen M."/>
            <person name="Merzendorfer H."/>
            <person name="Michalopoulos I."/>
            <person name="Morton D.B."/>
            <person name="Muthukrishnan S."/>
            <person name="Oakeshott J.G."/>
            <person name="Palmer W."/>
            <person name="Park Y."/>
            <person name="Passarelli A.L."/>
            <person name="Rozas J."/>
            <person name="Schwartz L.M."/>
            <person name="Smith W."/>
            <person name="Southgate A."/>
            <person name="Vilcinskas A."/>
            <person name="Vogt R."/>
            <person name="Wang P."/>
            <person name="Werren J."/>
            <person name="Yu X.Q."/>
            <person name="Zhou J.J."/>
            <person name="Brown S.J."/>
            <person name="Scherer S.E."/>
            <person name="Richards S."/>
            <person name="Blissard G.W."/>
        </authorList>
    </citation>
    <scope>NUCLEOTIDE SEQUENCE</scope>
</reference>